<dbReference type="GO" id="GO:0005634">
    <property type="term" value="C:nucleus"/>
    <property type="evidence" value="ECO:0007669"/>
    <property type="project" value="UniProtKB-SubCell"/>
</dbReference>
<keyword evidence="7" id="KW-1185">Reference proteome</keyword>
<sequence>MRSYKGEVIGYAIESCLLKWSLENVCTITVDNASNNDTAVVYLKKKYCKKLSCILGGEFMHMRCCAHILNFVVKDGLSDVRDSIAKIRGAVKYIRSSPARAEIFKKCVEQERITSKRSLCLDVPTR</sequence>
<dbReference type="Proteomes" id="UP001415857">
    <property type="component" value="Unassembled WGS sequence"/>
</dbReference>
<dbReference type="InterPro" id="IPR012337">
    <property type="entry name" value="RNaseH-like_sf"/>
</dbReference>
<dbReference type="PANTHER" id="PTHR46481:SF10">
    <property type="entry name" value="ZINC FINGER BED DOMAIN-CONTAINING PROTEIN 39"/>
    <property type="match status" value="1"/>
</dbReference>
<protein>
    <submittedName>
        <fullName evidence="6">Uncharacterized protein</fullName>
    </submittedName>
</protein>
<keyword evidence="5" id="KW-0539">Nucleus</keyword>
<evidence type="ECO:0000256" key="1">
    <source>
        <dbReference type="ARBA" id="ARBA00004123"/>
    </source>
</evidence>
<dbReference type="InterPro" id="IPR052035">
    <property type="entry name" value="ZnF_BED_domain_contain"/>
</dbReference>
<evidence type="ECO:0000256" key="4">
    <source>
        <dbReference type="ARBA" id="ARBA00022833"/>
    </source>
</evidence>
<evidence type="ECO:0000256" key="5">
    <source>
        <dbReference type="ARBA" id="ARBA00023242"/>
    </source>
</evidence>
<evidence type="ECO:0000256" key="3">
    <source>
        <dbReference type="ARBA" id="ARBA00022771"/>
    </source>
</evidence>
<evidence type="ECO:0000313" key="6">
    <source>
        <dbReference type="EMBL" id="KAK9292148.1"/>
    </source>
</evidence>
<dbReference type="SUPFAM" id="SSF53098">
    <property type="entry name" value="Ribonuclease H-like"/>
    <property type="match status" value="1"/>
</dbReference>
<keyword evidence="3" id="KW-0863">Zinc-finger</keyword>
<name>A0AAP0X9M0_LIQFO</name>
<dbReference type="AlphaFoldDB" id="A0AAP0X9M0"/>
<comment type="caution">
    <text evidence="6">The sequence shown here is derived from an EMBL/GenBank/DDBJ whole genome shotgun (WGS) entry which is preliminary data.</text>
</comment>
<dbReference type="PANTHER" id="PTHR46481">
    <property type="entry name" value="ZINC FINGER BED DOMAIN-CONTAINING PROTEIN 4"/>
    <property type="match status" value="1"/>
</dbReference>
<reference evidence="6 7" key="1">
    <citation type="journal article" date="2024" name="Plant J.">
        <title>Genome sequences and population genomics reveal climatic adaptation and genomic divergence between two closely related sweetgum species.</title>
        <authorList>
            <person name="Xu W.Q."/>
            <person name="Ren C.Q."/>
            <person name="Zhang X.Y."/>
            <person name="Comes H.P."/>
            <person name="Liu X.H."/>
            <person name="Li Y.G."/>
            <person name="Kettle C.J."/>
            <person name="Jalonen R."/>
            <person name="Gaisberger H."/>
            <person name="Ma Y.Z."/>
            <person name="Qiu Y.X."/>
        </authorList>
    </citation>
    <scope>NUCLEOTIDE SEQUENCE [LARGE SCALE GENOMIC DNA]</scope>
    <source>
        <strain evidence="6">Hangzhou</strain>
    </source>
</reference>
<accession>A0AAP0X9M0</accession>
<keyword evidence="2" id="KW-0479">Metal-binding</keyword>
<keyword evidence="4" id="KW-0862">Zinc</keyword>
<comment type="subcellular location">
    <subcellularLocation>
        <location evidence="1">Nucleus</location>
    </subcellularLocation>
</comment>
<gene>
    <name evidence="6" type="ORF">L1049_020107</name>
</gene>
<dbReference type="GO" id="GO:0008270">
    <property type="term" value="F:zinc ion binding"/>
    <property type="evidence" value="ECO:0007669"/>
    <property type="project" value="UniProtKB-KW"/>
</dbReference>
<evidence type="ECO:0000313" key="7">
    <source>
        <dbReference type="Proteomes" id="UP001415857"/>
    </source>
</evidence>
<proteinExistence type="predicted"/>
<evidence type="ECO:0000256" key="2">
    <source>
        <dbReference type="ARBA" id="ARBA00022723"/>
    </source>
</evidence>
<organism evidence="6 7">
    <name type="scientific">Liquidambar formosana</name>
    <name type="common">Formosan gum</name>
    <dbReference type="NCBI Taxonomy" id="63359"/>
    <lineage>
        <taxon>Eukaryota</taxon>
        <taxon>Viridiplantae</taxon>
        <taxon>Streptophyta</taxon>
        <taxon>Embryophyta</taxon>
        <taxon>Tracheophyta</taxon>
        <taxon>Spermatophyta</taxon>
        <taxon>Magnoliopsida</taxon>
        <taxon>eudicotyledons</taxon>
        <taxon>Gunneridae</taxon>
        <taxon>Pentapetalae</taxon>
        <taxon>Saxifragales</taxon>
        <taxon>Altingiaceae</taxon>
        <taxon>Liquidambar</taxon>
    </lineage>
</organism>
<dbReference type="EMBL" id="JBBPBK010000001">
    <property type="protein sequence ID" value="KAK9292148.1"/>
    <property type="molecule type" value="Genomic_DNA"/>
</dbReference>